<keyword evidence="3 6" id="KW-0812">Transmembrane</keyword>
<feature type="transmembrane region" description="Helical" evidence="6">
    <location>
        <begin position="209"/>
        <end position="231"/>
    </location>
</feature>
<evidence type="ECO:0000256" key="1">
    <source>
        <dbReference type="ARBA" id="ARBA00004141"/>
    </source>
</evidence>
<evidence type="ECO:0000256" key="3">
    <source>
        <dbReference type="ARBA" id="ARBA00022692"/>
    </source>
</evidence>
<evidence type="ECO:0000313" key="7">
    <source>
        <dbReference type="EMBL" id="CUO08929.1"/>
    </source>
</evidence>
<dbReference type="PANTHER" id="PTHR43243">
    <property type="entry name" value="INNER MEMBRANE TRANSPORTER YGJI-RELATED"/>
    <property type="match status" value="1"/>
</dbReference>
<feature type="transmembrane region" description="Helical" evidence="6">
    <location>
        <begin position="100"/>
        <end position="128"/>
    </location>
</feature>
<accession>A0ABM9URJ8</accession>
<feature type="transmembrane region" description="Helical" evidence="6">
    <location>
        <begin position="406"/>
        <end position="423"/>
    </location>
</feature>
<dbReference type="Proteomes" id="UP000095488">
    <property type="component" value="Unassembled WGS sequence"/>
</dbReference>
<dbReference type="RefSeq" id="WP_055259766.1">
    <property type="nucleotide sequence ID" value="NZ_CABIXL010000006.1"/>
</dbReference>
<feature type="transmembrane region" description="Helical" evidence="6">
    <location>
        <begin position="183"/>
        <end position="203"/>
    </location>
</feature>
<evidence type="ECO:0000313" key="8">
    <source>
        <dbReference type="Proteomes" id="UP000095488"/>
    </source>
</evidence>
<keyword evidence="4 6" id="KW-1133">Transmembrane helix</keyword>
<keyword evidence="8" id="KW-1185">Reference proteome</keyword>
<feature type="transmembrane region" description="Helical" evidence="6">
    <location>
        <begin position="57"/>
        <end position="79"/>
    </location>
</feature>
<feature type="transmembrane region" description="Helical" evidence="6">
    <location>
        <begin position="345"/>
        <end position="366"/>
    </location>
</feature>
<feature type="transmembrane region" description="Helical" evidence="6">
    <location>
        <begin position="26"/>
        <end position="51"/>
    </location>
</feature>
<evidence type="ECO:0000256" key="6">
    <source>
        <dbReference type="SAM" id="Phobius"/>
    </source>
</evidence>
<feature type="transmembrane region" description="Helical" evidence="6">
    <location>
        <begin position="429"/>
        <end position="447"/>
    </location>
</feature>
<keyword evidence="5 6" id="KW-0472">Membrane</keyword>
<feature type="transmembrane region" description="Helical" evidence="6">
    <location>
        <begin position="148"/>
        <end position="171"/>
    </location>
</feature>
<comment type="subcellular location">
    <subcellularLocation>
        <location evidence="1">Membrane</location>
        <topology evidence="1">Multi-pass membrane protein</topology>
    </subcellularLocation>
</comment>
<dbReference type="Pfam" id="PF13520">
    <property type="entry name" value="AA_permease_2"/>
    <property type="match status" value="1"/>
</dbReference>
<organism evidence="7 8">
    <name type="scientific">Sarcina ventriculi</name>
    <name type="common">Clostridium ventriculi</name>
    <dbReference type="NCBI Taxonomy" id="1267"/>
    <lineage>
        <taxon>Bacteria</taxon>
        <taxon>Bacillati</taxon>
        <taxon>Bacillota</taxon>
        <taxon>Clostridia</taxon>
        <taxon>Eubacteriales</taxon>
        <taxon>Clostridiaceae</taxon>
        <taxon>Sarcina</taxon>
    </lineage>
</organism>
<dbReference type="InterPro" id="IPR002293">
    <property type="entry name" value="AA/rel_permease1"/>
</dbReference>
<evidence type="ECO:0000256" key="5">
    <source>
        <dbReference type="ARBA" id="ARBA00023136"/>
    </source>
</evidence>
<protein>
    <submittedName>
        <fullName evidence="7">Serine/threonine exchanger SteT</fullName>
    </submittedName>
</protein>
<feature type="transmembrane region" description="Helical" evidence="6">
    <location>
        <begin position="252"/>
        <end position="277"/>
    </location>
</feature>
<dbReference type="PIRSF" id="PIRSF006060">
    <property type="entry name" value="AA_transporter"/>
    <property type="match status" value="1"/>
</dbReference>
<evidence type="ECO:0000256" key="2">
    <source>
        <dbReference type="ARBA" id="ARBA00022448"/>
    </source>
</evidence>
<sequence>MNLFRKQNTNDILNENKAHKERTLGVFDLTLMSIGAVIGTGVMVLTGVVAATEAGPGVSLSFIISGIACIFIVLCYAEFSSTLPSSGGSYTYVYASMGEFLAYIVGLCIVLGYTLSVATVGAGWSAYFTNILSALGINLPTYLTTIPANGGIVNLPGILVILFIMFILSIGTKESKKFNNLMVLIKLGVIFLFIIVGVFYINTDNWNTFLPFGFTGVFSGASSVFFAYTGFDTTASAAEETKNPQKTIPIALILSLVISTIIYIIVALILTGMSSYSKLDTGDALAYALNSVGRTKIAAILSVGAVIGTMAVIFGQTYGSSRVLLSVGRDGLLPSKFAKTNSKNIPLVSIWSIGIVAAILAGFINLGSLANFSNMALLIAYFIVSISVIVFRKVRPDLKRGFRTPLVPLIPILAALSCGFLIFNLPYKIWIYFAIFIVFAAILYFTYSYKHSKIK</sequence>
<gene>
    <name evidence="7" type="primary">steT_3</name>
    <name evidence="7" type="ORF">ERS852473_01862</name>
</gene>
<dbReference type="PANTHER" id="PTHR43243:SF4">
    <property type="entry name" value="CATIONIC AMINO ACID TRANSPORTER 4"/>
    <property type="match status" value="1"/>
</dbReference>
<name>A0ABM9URJ8_SARVE</name>
<keyword evidence="2" id="KW-0813">Transport</keyword>
<feature type="transmembrane region" description="Helical" evidence="6">
    <location>
        <begin position="297"/>
        <end position="315"/>
    </location>
</feature>
<feature type="transmembrane region" description="Helical" evidence="6">
    <location>
        <begin position="372"/>
        <end position="394"/>
    </location>
</feature>
<evidence type="ECO:0000256" key="4">
    <source>
        <dbReference type="ARBA" id="ARBA00022989"/>
    </source>
</evidence>
<reference evidence="7 8" key="1">
    <citation type="submission" date="2015-09" db="EMBL/GenBank/DDBJ databases">
        <authorList>
            <consortium name="Pathogen Informatics"/>
        </authorList>
    </citation>
    <scope>NUCLEOTIDE SEQUENCE [LARGE SCALE GENOMIC DNA]</scope>
    <source>
        <strain evidence="7 8">2789STDY5834858</strain>
    </source>
</reference>
<proteinExistence type="predicted"/>
<dbReference type="Gene3D" id="1.20.1740.10">
    <property type="entry name" value="Amino acid/polyamine transporter I"/>
    <property type="match status" value="1"/>
</dbReference>
<comment type="caution">
    <text evidence="7">The sequence shown here is derived from an EMBL/GenBank/DDBJ whole genome shotgun (WGS) entry which is preliminary data.</text>
</comment>
<dbReference type="EMBL" id="CYZR01000006">
    <property type="protein sequence ID" value="CUO08929.1"/>
    <property type="molecule type" value="Genomic_DNA"/>
</dbReference>